<dbReference type="InterPro" id="IPR001764">
    <property type="entry name" value="Glyco_hydro_3_N"/>
</dbReference>
<evidence type="ECO:0000313" key="6">
    <source>
        <dbReference type="Proteomes" id="UP001207654"/>
    </source>
</evidence>
<dbReference type="EC" id="3.2.1.52" evidence="5"/>
<dbReference type="GO" id="GO:0004563">
    <property type="term" value="F:beta-N-acetylhexosaminidase activity"/>
    <property type="evidence" value="ECO:0007669"/>
    <property type="project" value="UniProtKB-EC"/>
</dbReference>
<dbReference type="InterPro" id="IPR036962">
    <property type="entry name" value="Glyco_hydro_3_N_sf"/>
</dbReference>
<name>A0ABT4AK87_9BACT</name>
<evidence type="ECO:0000256" key="1">
    <source>
        <dbReference type="ARBA" id="ARBA00005336"/>
    </source>
</evidence>
<accession>A0ABT4AK87</accession>
<dbReference type="InterPro" id="IPR050226">
    <property type="entry name" value="NagZ_Beta-hexosaminidase"/>
</dbReference>
<dbReference type="Gene3D" id="3.20.20.300">
    <property type="entry name" value="Glycoside hydrolase, family 3, N-terminal domain"/>
    <property type="match status" value="1"/>
</dbReference>
<dbReference type="Proteomes" id="UP001207654">
    <property type="component" value="Unassembled WGS sequence"/>
</dbReference>
<dbReference type="Pfam" id="PF00933">
    <property type="entry name" value="Glyco_hydro_3"/>
    <property type="match status" value="1"/>
</dbReference>
<dbReference type="SUPFAM" id="SSF51445">
    <property type="entry name" value="(Trans)glycosidases"/>
    <property type="match status" value="1"/>
</dbReference>
<keyword evidence="3 5" id="KW-0326">Glycosidase</keyword>
<sequence length="367" mass="40067">MSNALYRDCARLFMVGFPGTRIDDDFAALMDDGIFGAILFKRNVGTAQETASLCRDIKSRARRPFILSVDQEGGRVARLRGAPFTALPPMRELGQRGDVALIERVGRLLAHELRAVGFDWDFAPVLDVDTNPTNPVIGDRSFSRDPDEVACMGVALARGLEAGGVASCGKHFPGHGDTTSDSHLTLPRLPHDMERLRRVELVPFRAFAQAGLASLMTAHVLFDALDPKVPATMSHRVLDGVLRRELGFDGVLVSDDLEMKAIADNYSVEEAAVQGTLAGVDLFLVCHRADLQRRCIEALVRAVESGRVPRARIDEAHRRLARLEARFAHGPEDRLATLGDAEHRALSEGLASGFNGKDPTEVMLASR</sequence>
<evidence type="ECO:0000256" key="2">
    <source>
        <dbReference type="ARBA" id="ARBA00022801"/>
    </source>
</evidence>
<keyword evidence="6" id="KW-1185">Reference proteome</keyword>
<reference evidence="5 6" key="1">
    <citation type="submission" date="2022-11" db="EMBL/GenBank/DDBJ databases">
        <title>Minimal conservation of predation-associated metabolite biosynthetic gene clusters underscores biosynthetic potential of Myxococcota including descriptions for ten novel species: Archangium lansinium sp. nov., Myxococcus landrumus sp. nov., Nannocystis bai.</title>
        <authorList>
            <person name="Ahearne A."/>
            <person name="Stevens C."/>
            <person name="Phillips K."/>
        </authorList>
    </citation>
    <scope>NUCLEOTIDE SEQUENCE [LARGE SCALE GENOMIC DNA]</scope>
    <source>
        <strain evidence="5 6">MIWBW</strain>
    </source>
</reference>
<feature type="domain" description="Glycoside hydrolase family 3 N-terminal" evidence="4">
    <location>
        <begin position="11"/>
        <end position="323"/>
    </location>
</feature>
<comment type="similarity">
    <text evidence="1">Belongs to the glycosyl hydrolase 3 family.</text>
</comment>
<dbReference type="PANTHER" id="PTHR30480">
    <property type="entry name" value="BETA-HEXOSAMINIDASE-RELATED"/>
    <property type="match status" value="1"/>
</dbReference>
<organism evidence="5 6">
    <name type="scientific">Archangium lansingense</name>
    <dbReference type="NCBI Taxonomy" id="2995310"/>
    <lineage>
        <taxon>Bacteria</taxon>
        <taxon>Pseudomonadati</taxon>
        <taxon>Myxococcota</taxon>
        <taxon>Myxococcia</taxon>
        <taxon>Myxococcales</taxon>
        <taxon>Cystobacterineae</taxon>
        <taxon>Archangiaceae</taxon>
        <taxon>Archangium</taxon>
    </lineage>
</organism>
<gene>
    <name evidence="5" type="primary">nagZ</name>
    <name evidence="5" type="ORF">OV287_47460</name>
</gene>
<comment type="caution">
    <text evidence="5">The sequence shown here is derived from an EMBL/GenBank/DDBJ whole genome shotgun (WGS) entry which is preliminary data.</text>
</comment>
<dbReference type="NCBIfam" id="NF003740">
    <property type="entry name" value="PRK05337.1"/>
    <property type="match status" value="1"/>
</dbReference>
<proteinExistence type="inferred from homology"/>
<evidence type="ECO:0000256" key="3">
    <source>
        <dbReference type="ARBA" id="ARBA00023295"/>
    </source>
</evidence>
<dbReference type="RefSeq" id="WP_267540683.1">
    <property type="nucleotide sequence ID" value="NZ_JAPNKA010000001.1"/>
</dbReference>
<dbReference type="PANTHER" id="PTHR30480:SF16">
    <property type="entry name" value="GLYCOSIDE HYDROLASE FAMILY 3 DOMAIN PROTEIN"/>
    <property type="match status" value="1"/>
</dbReference>
<protein>
    <submittedName>
        <fullName evidence="5">Beta-N-acetylhexosaminidase</fullName>
        <ecNumber evidence="5">3.2.1.52</ecNumber>
    </submittedName>
</protein>
<evidence type="ECO:0000313" key="5">
    <source>
        <dbReference type="EMBL" id="MCY1082107.1"/>
    </source>
</evidence>
<evidence type="ECO:0000259" key="4">
    <source>
        <dbReference type="Pfam" id="PF00933"/>
    </source>
</evidence>
<keyword evidence="2 5" id="KW-0378">Hydrolase</keyword>
<dbReference type="EMBL" id="JAPNKA010000001">
    <property type="protein sequence ID" value="MCY1082107.1"/>
    <property type="molecule type" value="Genomic_DNA"/>
</dbReference>
<dbReference type="InterPro" id="IPR017853">
    <property type="entry name" value="GH"/>
</dbReference>